<dbReference type="EC" id="2.3.-.-" evidence="8"/>
<comment type="function">
    <text evidence="8">A acetyltransferase, which acetylates the inositol ring of phosphatidylinositol during biosynthesis of GPI-anchor.</text>
</comment>
<feature type="transmembrane region" description="Helical" evidence="8">
    <location>
        <begin position="233"/>
        <end position="251"/>
    </location>
</feature>
<dbReference type="EMBL" id="NHTK01000632">
    <property type="protein sequence ID" value="PPR06511.1"/>
    <property type="molecule type" value="Genomic_DNA"/>
</dbReference>
<keyword evidence="6 8" id="KW-1133">Transmembrane helix</keyword>
<comment type="subcellular location">
    <subcellularLocation>
        <location evidence="8">Endoplasmic reticulum membrane</location>
        <topology evidence="8">Multi-pass membrane protein</topology>
    </subcellularLocation>
    <subcellularLocation>
        <location evidence="1">Membrane</location>
        <topology evidence="1">Multi-pass membrane protein</topology>
    </subcellularLocation>
</comment>
<feature type="transmembrane region" description="Helical" evidence="8">
    <location>
        <begin position="500"/>
        <end position="523"/>
    </location>
</feature>
<dbReference type="GO" id="GO:0005789">
    <property type="term" value="C:endoplasmic reticulum membrane"/>
    <property type="evidence" value="ECO:0007669"/>
    <property type="project" value="UniProtKB-SubCell"/>
</dbReference>
<dbReference type="AlphaFoldDB" id="A0A409YU15"/>
<evidence type="ECO:0000256" key="4">
    <source>
        <dbReference type="ARBA" id="ARBA00022502"/>
    </source>
</evidence>
<dbReference type="PANTHER" id="PTHR20661">
    <property type="entry name" value="PHOSPHATIDYLINOSITOL-GLYCAN BIOSYNTHESIS CLASS W PROTEIN"/>
    <property type="match status" value="1"/>
</dbReference>
<dbReference type="OrthoDB" id="15270at2759"/>
<organism evidence="10 11">
    <name type="scientific">Panaeolus cyanescens</name>
    <dbReference type="NCBI Taxonomy" id="181874"/>
    <lineage>
        <taxon>Eukaryota</taxon>
        <taxon>Fungi</taxon>
        <taxon>Dikarya</taxon>
        <taxon>Basidiomycota</taxon>
        <taxon>Agaricomycotina</taxon>
        <taxon>Agaricomycetes</taxon>
        <taxon>Agaricomycetidae</taxon>
        <taxon>Agaricales</taxon>
        <taxon>Agaricineae</taxon>
        <taxon>Galeropsidaceae</taxon>
        <taxon>Panaeolus</taxon>
    </lineage>
</organism>
<dbReference type="UniPathway" id="UPA00196"/>
<evidence type="ECO:0000256" key="1">
    <source>
        <dbReference type="ARBA" id="ARBA00004141"/>
    </source>
</evidence>
<feature type="transmembrane region" description="Helical" evidence="8">
    <location>
        <begin position="319"/>
        <end position="337"/>
    </location>
</feature>
<reference evidence="10 11" key="1">
    <citation type="journal article" date="2018" name="Evol. Lett.">
        <title>Horizontal gene cluster transfer increased hallucinogenic mushroom diversity.</title>
        <authorList>
            <person name="Reynolds H.T."/>
            <person name="Vijayakumar V."/>
            <person name="Gluck-Thaler E."/>
            <person name="Korotkin H.B."/>
            <person name="Matheny P.B."/>
            <person name="Slot J.C."/>
        </authorList>
    </citation>
    <scope>NUCLEOTIDE SEQUENCE [LARGE SCALE GENOMIC DNA]</scope>
    <source>
        <strain evidence="10 11">2629</strain>
    </source>
</reference>
<feature type="transmembrane region" description="Helical" evidence="8">
    <location>
        <begin position="258"/>
        <end position="275"/>
    </location>
</feature>
<evidence type="ECO:0000256" key="3">
    <source>
        <dbReference type="ARBA" id="ARBA00007559"/>
    </source>
</evidence>
<keyword evidence="8" id="KW-0012">Acyltransferase</keyword>
<dbReference type="STRING" id="181874.A0A409YU15"/>
<gene>
    <name evidence="10" type="ORF">CVT24_002625</name>
</gene>
<keyword evidence="8" id="KW-0256">Endoplasmic reticulum</keyword>
<feature type="transmembrane region" description="Helical" evidence="8">
    <location>
        <begin position="423"/>
        <end position="447"/>
    </location>
</feature>
<feature type="transmembrane region" description="Helical" evidence="8">
    <location>
        <begin position="385"/>
        <end position="403"/>
    </location>
</feature>
<feature type="transmembrane region" description="Helical" evidence="8">
    <location>
        <begin position="529"/>
        <end position="547"/>
    </location>
</feature>
<keyword evidence="5 8" id="KW-0812">Transmembrane</keyword>
<protein>
    <recommendedName>
        <fullName evidence="8">GPI-anchored wall transfer protein</fullName>
        <ecNumber evidence="8">2.3.-.-</ecNumber>
    </recommendedName>
</protein>
<evidence type="ECO:0000256" key="8">
    <source>
        <dbReference type="RuleBase" id="RU280819"/>
    </source>
</evidence>
<evidence type="ECO:0000313" key="11">
    <source>
        <dbReference type="Proteomes" id="UP000284842"/>
    </source>
</evidence>
<name>A0A409YU15_9AGAR</name>
<evidence type="ECO:0000256" key="9">
    <source>
        <dbReference type="SAM" id="MobiDB-lite"/>
    </source>
</evidence>
<keyword evidence="4 8" id="KW-0337">GPI-anchor biosynthesis</keyword>
<feature type="transmembrane region" description="Helical" evidence="8">
    <location>
        <begin position="161"/>
        <end position="184"/>
    </location>
</feature>
<dbReference type="Proteomes" id="UP000284842">
    <property type="component" value="Unassembled WGS sequence"/>
</dbReference>
<dbReference type="GO" id="GO:0032216">
    <property type="term" value="F:glucosaminyl-phosphatidylinositol O-acyltransferase activity"/>
    <property type="evidence" value="ECO:0007669"/>
    <property type="project" value="TreeGrafter"/>
</dbReference>
<dbReference type="PIRSF" id="PIRSF017321">
    <property type="entry name" value="GWT1"/>
    <property type="match status" value="1"/>
</dbReference>
<feature type="transmembrane region" description="Helical" evidence="8">
    <location>
        <begin position="20"/>
        <end position="39"/>
    </location>
</feature>
<dbReference type="Pfam" id="PF06423">
    <property type="entry name" value="GWT1"/>
    <property type="match status" value="2"/>
</dbReference>
<keyword evidence="8" id="KW-0808">Transferase</keyword>
<feature type="compositionally biased region" description="Basic and acidic residues" evidence="9">
    <location>
        <begin position="359"/>
        <end position="374"/>
    </location>
</feature>
<dbReference type="InterPro" id="IPR009447">
    <property type="entry name" value="PIGW/GWT1"/>
</dbReference>
<feature type="transmembrane region" description="Helical" evidence="8">
    <location>
        <begin position="129"/>
        <end position="149"/>
    </location>
</feature>
<feature type="transmembrane region" description="Helical" evidence="8">
    <location>
        <begin position="46"/>
        <end position="64"/>
    </location>
</feature>
<accession>A0A409YU15</accession>
<comment type="caution">
    <text evidence="10">The sequence shown here is derived from an EMBL/GenBank/DDBJ whole genome shotgun (WGS) entry which is preliminary data.</text>
</comment>
<evidence type="ECO:0000256" key="2">
    <source>
        <dbReference type="ARBA" id="ARBA00004687"/>
    </source>
</evidence>
<dbReference type="PANTHER" id="PTHR20661:SF0">
    <property type="entry name" value="PHOSPHATIDYLINOSITOL-GLYCAN BIOSYNTHESIS CLASS W PROTEIN"/>
    <property type="match status" value="1"/>
</dbReference>
<dbReference type="GO" id="GO:0072659">
    <property type="term" value="P:protein localization to plasma membrane"/>
    <property type="evidence" value="ECO:0007669"/>
    <property type="project" value="TreeGrafter"/>
</dbReference>
<keyword evidence="7 8" id="KW-0472">Membrane</keyword>
<evidence type="ECO:0000313" key="10">
    <source>
        <dbReference type="EMBL" id="PPR06511.1"/>
    </source>
</evidence>
<dbReference type="FunCoup" id="A0A409YU15">
    <property type="interactions" value="95"/>
</dbReference>
<dbReference type="GO" id="GO:0006506">
    <property type="term" value="P:GPI anchor biosynthetic process"/>
    <property type="evidence" value="ECO:0007669"/>
    <property type="project" value="UniProtKB-UniPathway"/>
</dbReference>
<keyword evidence="11" id="KW-1185">Reference proteome</keyword>
<evidence type="ECO:0000256" key="5">
    <source>
        <dbReference type="ARBA" id="ARBA00022692"/>
    </source>
</evidence>
<comment type="pathway">
    <text evidence="2 8">Glycolipid biosynthesis; glycosylphosphatidylinositol-anchor biosynthesis.</text>
</comment>
<evidence type="ECO:0000256" key="6">
    <source>
        <dbReference type="ARBA" id="ARBA00022989"/>
    </source>
</evidence>
<dbReference type="InParanoid" id="A0A409YU15"/>
<sequence>MSYKDAKEAFVSGATGSTIHHINLVSFVALASVTLYAAIQTRYRAATRLDLFSSWALLVLPLLLSMTYAAFHPMMLIILLLIPAWAILRVPKPEMGTPLPSSQPSSPSVSHFAPRRFPKIAPLPALTTYRAHMMLMTILAILAVDFPVFPRQLAKCETFGVSLMDLGVGSFVFSQGIVSAIPLLRDPSYVSAPMGPKLLKVTQKSLPIIALGLIRVLLVKGTEYPEHVTEYGVHWNFFITLALLPILQVLIHPILSRLSISFVGVLVAFIQQIILNKFHLKDYVLHAPRSSLISANKEGIISLLGIHFLPLVKQTVNSFQGYFSLQLLGLSTGTIVLPPTPSFFRRRQKALGSKKNKRRTSDADSPVDDHDLSAPRKTGKTATELCSYAILWWTLLGLTRLIGVEGKWGPDGGISRRMVNAPYIFWVAGFNALFLLSYLAVLDIWIYSTNPENPKSKHYKTPEAAAAQYLRIQQAQQGPSTEPLSSPGNPPHLLHVINRYGLWIFLGANVLTGLVNLTIPTMYTSDIKAILILSVYSFVVCAVPWYIDARRKQ</sequence>
<evidence type="ECO:0000256" key="7">
    <source>
        <dbReference type="ARBA" id="ARBA00023136"/>
    </source>
</evidence>
<comment type="similarity">
    <text evidence="3 8">Belongs to the PIGW family.</text>
</comment>
<feature type="region of interest" description="Disordered" evidence="9">
    <location>
        <begin position="350"/>
        <end position="377"/>
    </location>
</feature>
<proteinExistence type="inferred from homology"/>